<feature type="non-terminal residue" evidence="2">
    <location>
        <position position="1"/>
    </location>
</feature>
<gene>
    <name evidence="2" type="ORF">S12H4_23448</name>
</gene>
<reference evidence="2" key="1">
    <citation type="journal article" date="2014" name="Front. Microbiol.">
        <title>High frequency of phylogenetically diverse reductive dehalogenase-homologous genes in deep subseafloor sedimentary metagenomes.</title>
        <authorList>
            <person name="Kawai M."/>
            <person name="Futagami T."/>
            <person name="Toyoda A."/>
            <person name="Takaki Y."/>
            <person name="Nishi S."/>
            <person name="Hori S."/>
            <person name="Arai W."/>
            <person name="Tsubouchi T."/>
            <person name="Morono Y."/>
            <person name="Uchiyama I."/>
            <person name="Ito T."/>
            <person name="Fujiyama A."/>
            <person name="Inagaki F."/>
            <person name="Takami H."/>
        </authorList>
    </citation>
    <scope>NUCLEOTIDE SEQUENCE</scope>
    <source>
        <strain evidence="2">Expedition CK06-06</strain>
    </source>
</reference>
<comment type="caution">
    <text evidence="2">The sequence shown here is derived from an EMBL/GenBank/DDBJ whole genome shotgun (WGS) entry which is preliminary data.</text>
</comment>
<keyword evidence="1" id="KW-0175">Coiled coil</keyword>
<dbReference type="AlphaFoldDB" id="X1TWA6"/>
<feature type="coiled-coil region" evidence="1">
    <location>
        <begin position="16"/>
        <end position="50"/>
    </location>
</feature>
<dbReference type="EMBL" id="BARW01012458">
    <property type="protein sequence ID" value="GAI84324.1"/>
    <property type="molecule type" value="Genomic_DNA"/>
</dbReference>
<sequence length="189" mass="21235">EIVTLKCDVSTLEADLTAKEAEVTLLTQTLAQTKEEKDTLEVQILEWENAFLSVQSEISKRLGNSEYVMEFITPNNEAVAGLVTGITGSFSQDTLKMWNDITGLYNWIMNYIDYSLDTPLPILPITSIGKLFGTLLWIEEYWRLPEETIKDGMGDCEDMAVLLTSMIINYNEGRYSVQAINSSVLSNNS</sequence>
<proteinExistence type="predicted"/>
<protein>
    <recommendedName>
        <fullName evidence="3">Transglutaminase-like domain-containing protein</fullName>
    </recommendedName>
</protein>
<evidence type="ECO:0008006" key="3">
    <source>
        <dbReference type="Google" id="ProtNLM"/>
    </source>
</evidence>
<evidence type="ECO:0000256" key="1">
    <source>
        <dbReference type="SAM" id="Coils"/>
    </source>
</evidence>
<evidence type="ECO:0000313" key="2">
    <source>
        <dbReference type="EMBL" id="GAI84324.1"/>
    </source>
</evidence>
<dbReference type="Gene3D" id="3.10.620.30">
    <property type="match status" value="1"/>
</dbReference>
<organism evidence="2">
    <name type="scientific">marine sediment metagenome</name>
    <dbReference type="NCBI Taxonomy" id="412755"/>
    <lineage>
        <taxon>unclassified sequences</taxon>
        <taxon>metagenomes</taxon>
        <taxon>ecological metagenomes</taxon>
    </lineage>
</organism>
<name>X1TWA6_9ZZZZ</name>
<accession>X1TWA6</accession>